<evidence type="ECO:0000313" key="2">
    <source>
        <dbReference type="Proteomes" id="UP000324222"/>
    </source>
</evidence>
<reference evidence="1 2" key="1">
    <citation type="submission" date="2019-05" db="EMBL/GenBank/DDBJ databases">
        <title>Another draft genome of Portunus trituberculatus and its Hox gene families provides insights of decapod evolution.</title>
        <authorList>
            <person name="Jeong J.-H."/>
            <person name="Song I."/>
            <person name="Kim S."/>
            <person name="Choi T."/>
            <person name="Kim D."/>
            <person name="Ryu S."/>
            <person name="Kim W."/>
        </authorList>
    </citation>
    <scope>NUCLEOTIDE SEQUENCE [LARGE SCALE GENOMIC DNA]</scope>
    <source>
        <tissue evidence="1">Muscle</tissue>
    </source>
</reference>
<dbReference type="EMBL" id="VSRR010000219">
    <property type="protein sequence ID" value="MPC12503.1"/>
    <property type="molecule type" value="Genomic_DNA"/>
</dbReference>
<comment type="caution">
    <text evidence="1">The sequence shown here is derived from an EMBL/GenBank/DDBJ whole genome shotgun (WGS) entry which is preliminary data.</text>
</comment>
<proteinExistence type="predicted"/>
<dbReference type="AlphaFoldDB" id="A0A5B7CYH7"/>
<name>A0A5B7CYH7_PORTR</name>
<organism evidence="1 2">
    <name type="scientific">Portunus trituberculatus</name>
    <name type="common">Swimming crab</name>
    <name type="synonym">Neptunus trituberculatus</name>
    <dbReference type="NCBI Taxonomy" id="210409"/>
    <lineage>
        <taxon>Eukaryota</taxon>
        <taxon>Metazoa</taxon>
        <taxon>Ecdysozoa</taxon>
        <taxon>Arthropoda</taxon>
        <taxon>Crustacea</taxon>
        <taxon>Multicrustacea</taxon>
        <taxon>Malacostraca</taxon>
        <taxon>Eumalacostraca</taxon>
        <taxon>Eucarida</taxon>
        <taxon>Decapoda</taxon>
        <taxon>Pleocyemata</taxon>
        <taxon>Brachyura</taxon>
        <taxon>Eubrachyura</taxon>
        <taxon>Portunoidea</taxon>
        <taxon>Portunidae</taxon>
        <taxon>Portuninae</taxon>
        <taxon>Portunus</taxon>
    </lineage>
</organism>
<keyword evidence="2" id="KW-1185">Reference proteome</keyword>
<accession>A0A5B7CYH7</accession>
<evidence type="ECO:0000313" key="1">
    <source>
        <dbReference type="EMBL" id="MPC12503.1"/>
    </source>
</evidence>
<gene>
    <name evidence="1" type="ORF">E2C01_005201</name>
</gene>
<protein>
    <submittedName>
        <fullName evidence="1">Uncharacterized protein</fullName>
    </submittedName>
</protein>
<dbReference type="Proteomes" id="UP000324222">
    <property type="component" value="Unassembled WGS sequence"/>
</dbReference>
<sequence>MYEPKWKGCVSVSLHYYGVKYNFWLFHALSDAAPAALHHIPDPWCTPGYRQKIGWCGWDIPRPASRRVQ</sequence>